<reference evidence="1" key="1">
    <citation type="submission" date="2018-11" db="EMBL/GenBank/DDBJ databases">
        <authorList>
            <consortium name="Genoscope - CEA"/>
            <person name="William W."/>
        </authorList>
    </citation>
    <scope>NUCLEOTIDE SEQUENCE</scope>
</reference>
<name>A0A3P6CDD4_BRACM</name>
<dbReference type="AlphaFoldDB" id="A0A3P6CDD4"/>
<sequence>MFTMRFLCPQKLYLLTESYKTYTSLTLSFSRFFIYLMMRRRPSVEFARDGLVLAMEEHMLVLTRHVIMLSIQHVRQITGCGMA</sequence>
<organism evidence="1">
    <name type="scientific">Brassica campestris</name>
    <name type="common">Field mustard</name>
    <dbReference type="NCBI Taxonomy" id="3711"/>
    <lineage>
        <taxon>Eukaryota</taxon>
        <taxon>Viridiplantae</taxon>
        <taxon>Streptophyta</taxon>
        <taxon>Embryophyta</taxon>
        <taxon>Tracheophyta</taxon>
        <taxon>Spermatophyta</taxon>
        <taxon>Magnoliopsida</taxon>
        <taxon>eudicotyledons</taxon>
        <taxon>Gunneridae</taxon>
        <taxon>Pentapetalae</taxon>
        <taxon>rosids</taxon>
        <taxon>malvids</taxon>
        <taxon>Brassicales</taxon>
        <taxon>Brassicaceae</taxon>
        <taxon>Brassiceae</taxon>
        <taxon>Brassica</taxon>
    </lineage>
</organism>
<evidence type="ECO:0000313" key="1">
    <source>
        <dbReference type="EMBL" id="VDD06472.1"/>
    </source>
</evidence>
<accession>A0A3P6CDD4</accession>
<proteinExistence type="predicted"/>
<gene>
    <name evidence="1" type="ORF">BRAA08T34569Z</name>
</gene>
<dbReference type="EMBL" id="LR031575">
    <property type="protein sequence ID" value="VDD06472.1"/>
    <property type="molecule type" value="Genomic_DNA"/>
</dbReference>
<protein>
    <submittedName>
        <fullName evidence="1">Uncharacterized protein</fullName>
    </submittedName>
</protein>